<sequence length="599" mass="66417">MKKILALFAAVLLFPVIVPPVFGFAGGGAATAPAAPVITEPMKELTIPLRQEGSKEILQVPLFSAEHANLPVATVDGEAISLQEFALELAAMHTDMGGGEKPGKQSFTSLLDRLISIKLAGKEAMNIGFDRTPEVQNQLENFALKAMIQQLLAAQIKDLEVSPEEVEEMYRQMALEAKLLTYRFFDEAEAAALLTTYREGGDFKKLADKAVAAGKAEGGEKPEYTRLNDLFPAVAKAVFAMEKGDVSEVFKAEKGFLVFRLEDQRVFEDAEIRTLAAERVYQRLSQKTQMDYLKSLEEKYVVFYPQGQDALNFAHIAEEKPNAKGTEIFAVLTKDQSPVATLNDGKETVTITVGEIAKKLEATMYHGTDRAIDAASLDKQKETILWNRLVAVSGRMEARAQGIDKSPELQAQLEKFKERVLFDAFMAKAVVPGIKVPEDEVKKYYYNHLEDYSSPLMVKLQSLVFTSEKGAREAIRKLQAGSDFKWVSANTSGQADADDKELLKFDGNLLTVTALPESLHHDVEVAKPGDSCYYAGPGDLHYAVMVESIFPPKAQTYEEVRQEVGKIVYAQMINDALAEWVEKLKDAYKTKIYLVQENL</sequence>
<evidence type="ECO:0000256" key="10">
    <source>
        <dbReference type="ARBA" id="ARBA00042775"/>
    </source>
</evidence>
<accession>A0A550J5B2</accession>
<gene>
    <name evidence="13" type="ORF">FL622_16395</name>
</gene>
<proteinExistence type="inferred from homology"/>
<dbReference type="Proteomes" id="UP000317155">
    <property type="component" value="Unassembled WGS sequence"/>
</dbReference>
<keyword evidence="2" id="KW-1003">Cell membrane</keyword>
<dbReference type="PROSITE" id="PS50198">
    <property type="entry name" value="PPIC_PPIASE_2"/>
    <property type="match status" value="1"/>
</dbReference>
<name>A0A550J5B2_9BACT</name>
<evidence type="ECO:0000256" key="4">
    <source>
        <dbReference type="ARBA" id="ARBA00022692"/>
    </source>
</evidence>
<protein>
    <recommendedName>
        <fullName evidence="9">Periplasmic chaperone PpiD</fullName>
    </recommendedName>
    <alternativeName>
        <fullName evidence="10">Periplasmic folding chaperone</fullName>
    </alternativeName>
</protein>
<dbReference type="Gene3D" id="3.10.50.40">
    <property type="match status" value="2"/>
</dbReference>
<keyword evidence="11 13" id="KW-0413">Isomerase</keyword>
<dbReference type="InterPro" id="IPR027304">
    <property type="entry name" value="Trigger_fact/SurA_dom_sf"/>
</dbReference>
<comment type="subcellular location">
    <subcellularLocation>
        <location evidence="1">Cell inner membrane</location>
        <topology evidence="1">Single-pass type II membrane protein</topology>
        <orientation evidence="1">Periplasmic side</orientation>
    </subcellularLocation>
</comment>
<evidence type="ECO:0000256" key="9">
    <source>
        <dbReference type="ARBA" id="ARBA00040743"/>
    </source>
</evidence>
<dbReference type="GO" id="GO:0005886">
    <property type="term" value="C:plasma membrane"/>
    <property type="evidence" value="ECO:0007669"/>
    <property type="project" value="UniProtKB-SubCell"/>
</dbReference>
<keyword evidence="3" id="KW-0997">Cell inner membrane</keyword>
<evidence type="ECO:0000313" key="13">
    <source>
        <dbReference type="EMBL" id="TRO78418.1"/>
    </source>
</evidence>
<dbReference type="InterPro" id="IPR046357">
    <property type="entry name" value="PPIase_dom_sf"/>
</dbReference>
<evidence type="ECO:0000256" key="6">
    <source>
        <dbReference type="ARBA" id="ARBA00023136"/>
    </source>
</evidence>
<dbReference type="PANTHER" id="PTHR47529:SF1">
    <property type="entry name" value="PERIPLASMIC CHAPERONE PPID"/>
    <property type="match status" value="1"/>
</dbReference>
<dbReference type="SUPFAM" id="SSF54534">
    <property type="entry name" value="FKBP-like"/>
    <property type="match status" value="1"/>
</dbReference>
<evidence type="ECO:0000256" key="5">
    <source>
        <dbReference type="ARBA" id="ARBA00022989"/>
    </source>
</evidence>
<comment type="similarity">
    <text evidence="8">Belongs to the PpiD chaperone family.</text>
</comment>
<keyword evidence="4" id="KW-0812">Transmembrane</keyword>
<keyword evidence="7" id="KW-0143">Chaperone</keyword>
<keyword evidence="6" id="KW-0472">Membrane</keyword>
<keyword evidence="14" id="KW-1185">Reference proteome</keyword>
<evidence type="ECO:0000259" key="12">
    <source>
        <dbReference type="PROSITE" id="PS50198"/>
    </source>
</evidence>
<dbReference type="SUPFAM" id="SSF109998">
    <property type="entry name" value="Triger factor/SurA peptide-binding domain-like"/>
    <property type="match status" value="2"/>
</dbReference>
<dbReference type="Gene3D" id="1.10.4030.10">
    <property type="entry name" value="Porin chaperone SurA, peptide-binding domain"/>
    <property type="match status" value="1"/>
</dbReference>
<organism evidence="13 14">
    <name type="scientific">Trichloromonas acetexigens</name>
    <dbReference type="NCBI Taxonomy" id="38815"/>
    <lineage>
        <taxon>Bacteria</taxon>
        <taxon>Pseudomonadati</taxon>
        <taxon>Thermodesulfobacteriota</taxon>
        <taxon>Desulfuromonadia</taxon>
        <taxon>Desulfuromonadales</taxon>
        <taxon>Trichloromonadaceae</taxon>
        <taxon>Trichloromonas</taxon>
    </lineage>
</organism>
<comment type="caution">
    <text evidence="13">The sequence shown here is derived from an EMBL/GenBank/DDBJ whole genome shotgun (WGS) entry which is preliminary data.</text>
</comment>
<evidence type="ECO:0000256" key="11">
    <source>
        <dbReference type="PROSITE-ProRule" id="PRU00278"/>
    </source>
</evidence>
<evidence type="ECO:0000256" key="1">
    <source>
        <dbReference type="ARBA" id="ARBA00004382"/>
    </source>
</evidence>
<reference evidence="13 14" key="1">
    <citation type="submission" date="2019-07" db="EMBL/GenBank/DDBJ databases">
        <title>Insights of Desulfuromonas acetexigens electromicrobiology.</title>
        <authorList>
            <person name="Katuri K."/>
            <person name="Sapireddy V."/>
            <person name="Shaw D.R."/>
            <person name="Saikaly P."/>
        </authorList>
    </citation>
    <scope>NUCLEOTIDE SEQUENCE [LARGE SCALE GENOMIC DNA]</scope>
    <source>
        <strain evidence="13 14">2873</strain>
    </source>
</reference>
<dbReference type="RefSeq" id="WP_092055181.1">
    <property type="nucleotide sequence ID" value="NZ_FOJJ01000010.1"/>
</dbReference>
<dbReference type="InterPro" id="IPR000297">
    <property type="entry name" value="PPIase_PpiC"/>
</dbReference>
<evidence type="ECO:0000313" key="14">
    <source>
        <dbReference type="Proteomes" id="UP000317155"/>
    </source>
</evidence>
<evidence type="ECO:0000256" key="3">
    <source>
        <dbReference type="ARBA" id="ARBA00022519"/>
    </source>
</evidence>
<evidence type="ECO:0000256" key="7">
    <source>
        <dbReference type="ARBA" id="ARBA00023186"/>
    </source>
</evidence>
<keyword evidence="5" id="KW-1133">Transmembrane helix</keyword>
<dbReference type="GO" id="GO:0003755">
    <property type="term" value="F:peptidyl-prolyl cis-trans isomerase activity"/>
    <property type="evidence" value="ECO:0007669"/>
    <property type="project" value="UniProtKB-KW"/>
</dbReference>
<evidence type="ECO:0000256" key="8">
    <source>
        <dbReference type="ARBA" id="ARBA00038408"/>
    </source>
</evidence>
<keyword evidence="11" id="KW-0697">Rotamase</keyword>
<dbReference type="EMBL" id="VJVV01000018">
    <property type="protein sequence ID" value="TRO78418.1"/>
    <property type="molecule type" value="Genomic_DNA"/>
</dbReference>
<dbReference type="InterPro" id="IPR052029">
    <property type="entry name" value="PpiD_chaperone"/>
</dbReference>
<dbReference type="Pfam" id="PF13145">
    <property type="entry name" value="Rotamase_2"/>
    <property type="match status" value="2"/>
</dbReference>
<evidence type="ECO:0000256" key="2">
    <source>
        <dbReference type="ARBA" id="ARBA00022475"/>
    </source>
</evidence>
<dbReference type="OrthoDB" id="5391048at2"/>
<dbReference type="AlphaFoldDB" id="A0A550J5B2"/>
<dbReference type="PANTHER" id="PTHR47529">
    <property type="entry name" value="PEPTIDYL-PROLYL CIS-TRANS ISOMERASE D"/>
    <property type="match status" value="1"/>
</dbReference>
<feature type="domain" description="PpiC" evidence="12">
    <location>
        <begin position="163"/>
        <end position="263"/>
    </location>
</feature>